<dbReference type="AlphaFoldDB" id="E4WUC5"/>
<dbReference type="GO" id="GO:0006629">
    <property type="term" value="P:lipid metabolic process"/>
    <property type="evidence" value="ECO:0007669"/>
    <property type="project" value="InterPro"/>
</dbReference>
<keyword evidence="10" id="KW-1185">Reference proteome</keyword>
<evidence type="ECO:0000256" key="4">
    <source>
        <dbReference type="ARBA" id="ARBA00022798"/>
    </source>
</evidence>
<dbReference type="Pfam" id="PF03009">
    <property type="entry name" value="GDPD"/>
    <property type="match status" value="1"/>
</dbReference>
<feature type="signal peptide" evidence="7">
    <location>
        <begin position="1"/>
        <end position="20"/>
    </location>
</feature>
<dbReference type="OrthoDB" id="1058301at2759"/>
<evidence type="ECO:0000256" key="5">
    <source>
        <dbReference type="ARBA" id="ARBA00022801"/>
    </source>
</evidence>
<dbReference type="GO" id="GO:0006071">
    <property type="term" value="P:glycerol metabolic process"/>
    <property type="evidence" value="ECO:0007669"/>
    <property type="project" value="UniProtKB-KW"/>
</dbReference>
<evidence type="ECO:0000256" key="3">
    <source>
        <dbReference type="ARBA" id="ARBA00022729"/>
    </source>
</evidence>
<dbReference type="SUPFAM" id="SSF51695">
    <property type="entry name" value="PLC-like phosphodiesterases"/>
    <property type="match status" value="1"/>
</dbReference>
<evidence type="ECO:0000313" key="10">
    <source>
        <dbReference type="Proteomes" id="UP000001307"/>
    </source>
</evidence>
<evidence type="ECO:0000259" key="8">
    <source>
        <dbReference type="PROSITE" id="PS51704"/>
    </source>
</evidence>
<dbReference type="InParanoid" id="E4WUC5"/>
<protein>
    <recommendedName>
        <fullName evidence="2">glycerophosphodiester phosphodiesterase</fullName>
        <ecNumber evidence="2">3.1.4.46</ecNumber>
    </recommendedName>
</protein>
<name>E4WUC5_OIKDI</name>
<comment type="similarity">
    <text evidence="1">Belongs to the glycerophosphoryl diester phosphodiesterase family.</text>
</comment>
<dbReference type="PANTHER" id="PTHR43620:SF7">
    <property type="entry name" value="GLYCEROPHOSPHODIESTER PHOSPHODIESTERASE GDPD5-RELATED"/>
    <property type="match status" value="1"/>
</dbReference>
<comment type="catalytic activity">
    <reaction evidence="6">
        <text>a sn-glycero-3-phosphodiester + H2O = an alcohol + sn-glycerol 3-phosphate + H(+)</text>
        <dbReference type="Rhea" id="RHEA:12969"/>
        <dbReference type="ChEBI" id="CHEBI:15377"/>
        <dbReference type="ChEBI" id="CHEBI:15378"/>
        <dbReference type="ChEBI" id="CHEBI:30879"/>
        <dbReference type="ChEBI" id="CHEBI:57597"/>
        <dbReference type="ChEBI" id="CHEBI:83408"/>
        <dbReference type="EC" id="3.1.4.46"/>
    </reaction>
</comment>
<accession>E4WUC5</accession>
<keyword evidence="5" id="KW-0378">Hydrolase</keyword>
<feature type="chain" id="PRO_5003190620" description="glycerophosphodiester phosphodiesterase" evidence="7">
    <location>
        <begin position="21"/>
        <end position="336"/>
    </location>
</feature>
<evidence type="ECO:0000313" key="9">
    <source>
        <dbReference type="EMBL" id="CBY07237.1"/>
    </source>
</evidence>
<keyword evidence="3 7" id="KW-0732">Signal</keyword>
<dbReference type="InterPro" id="IPR017946">
    <property type="entry name" value="PLC-like_Pdiesterase_TIM-brl"/>
</dbReference>
<dbReference type="Proteomes" id="UP000001307">
    <property type="component" value="Unassembled WGS sequence"/>
</dbReference>
<keyword evidence="4" id="KW-0319">Glycerol metabolism</keyword>
<dbReference type="Gene3D" id="3.20.20.190">
    <property type="entry name" value="Phosphatidylinositol (PI) phosphodiesterase"/>
    <property type="match status" value="1"/>
</dbReference>
<evidence type="ECO:0000256" key="7">
    <source>
        <dbReference type="SAM" id="SignalP"/>
    </source>
</evidence>
<evidence type="ECO:0000256" key="6">
    <source>
        <dbReference type="ARBA" id="ARBA00047512"/>
    </source>
</evidence>
<dbReference type="PANTHER" id="PTHR43620">
    <property type="entry name" value="GLYCEROPHOSPHORYL DIESTER PHOSPHODIESTERASE"/>
    <property type="match status" value="1"/>
</dbReference>
<gene>
    <name evidence="9" type="ORF">GSOID_T00006326001</name>
</gene>
<feature type="domain" description="GP-PDE" evidence="8">
    <location>
        <begin position="37"/>
        <end position="328"/>
    </location>
</feature>
<dbReference type="EMBL" id="FN653016">
    <property type="protein sequence ID" value="CBY07237.1"/>
    <property type="molecule type" value="Genomic_DNA"/>
</dbReference>
<organism evidence="9">
    <name type="scientific">Oikopleura dioica</name>
    <name type="common">Tunicate</name>
    <dbReference type="NCBI Taxonomy" id="34765"/>
    <lineage>
        <taxon>Eukaryota</taxon>
        <taxon>Metazoa</taxon>
        <taxon>Chordata</taxon>
        <taxon>Tunicata</taxon>
        <taxon>Appendicularia</taxon>
        <taxon>Copelata</taxon>
        <taxon>Oikopleuridae</taxon>
        <taxon>Oikopleura</taxon>
    </lineage>
</organism>
<dbReference type="GO" id="GO:0008889">
    <property type="term" value="F:glycerophosphodiester phosphodiesterase activity"/>
    <property type="evidence" value="ECO:0007669"/>
    <property type="project" value="UniProtKB-EC"/>
</dbReference>
<reference evidence="9" key="1">
    <citation type="journal article" date="2010" name="Science">
        <title>Plasticity of animal genome architecture unmasked by rapid evolution of a pelagic tunicate.</title>
        <authorList>
            <person name="Denoeud F."/>
            <person name="Henriet S."/>
            <person name="Mungpakdee S."/>
            <person name="Aury J.M."/>
            <person name="Da Silva C."/>
            <person name="Brinkmann H."/>
            <person name="Mikhaleva J."/>
            <person name="Olsen L.C."/>
            <person name="Jubin C."/>
            <person name="Canestro C."/>
            <person name="Bouquet J.M."/>
            <person name="Danks G."/>
            <person name="Poulain J."/>
            <person name="Campsteijn C."/>
            <person name="Adamski M."/>
            <person name="Cross I."/>
            <person name="Yadetie F."/>
            <person name="Muffato M."/>
            <person name="Louis A."/>
            <person name="Butcher S."/>
            <person name="Tsagkogeorga G."/>
            <person name="Konrad A."/>
            <person name="Singh S."/>
            <person name="Jensen M.F."/>
            <person name="Cong E.H."/>
            <person name="Eikeseth-Otteraa H."/>
            <person name="Noel B."/>
            <person name="Anthouard V."/>
            <person name="Porcel B.M."/>
            <person name="Kachouri-Lafond R."/>
            <person name="Nishino A."/>
            <person name="Ugolini M."/>
            <person name="Chourrout P."/>
            <person name="Nishida H."/>
            <person name="Aasland R."/>
            <person name="Huzurbazar S."/>
            <person name="Westhof E."/>
            <person name="Delsuc F."/>
            <person name="Lehrach H."/>
            <person name="Reinhardt R."/>
            <person name="Weissenbach J."/>
            <person name="Roy S.W."/>
            <person name="Artiguenave F."/>
            <person name="Postlethwait J.H."/>
            <person name="Manak J.R."/>
            <person name="Thompson E.M."/>
            <person name="Jaillon O."/>
            <person name="Du Pasquier L."/>
            <person name="Boudinot P."/>
            <person name="Liberles D.A."/>
            <person name="Volff J.N."/>
            <person name="Philippe H."/>
            <person name="Lenhard B."/>
            <person name="Roest Crollius H."/>
            <person name="Wincker P."/>
            <person name="Chourrout D."/>
        </authorList>
    </citation>
    <scope>NUCLEOTIDE SEQUENCE [LARGE SCALE GENOMIC DNA]</scope>
</reference>
<evidence type="ECO:0000256" key="1">
    <source>
        <dbReference type="ARBA" id="ARBA00007277"/>
    </source>
</evidence>
<dbReference type="PROSITE" id="PS51704">
    <property type="entry name" value="GP_PDE"/>
    <property type="match status" value="1"/>
</dbReference>
<sequence length="336" mass="38059">MTTTTSLIVIGLVLTGQAGSATEMLKHHTRVCKADKILNIAHRGSSGMRPAHSLAGYELAADQGADFIECDVAVTKDLKLVCLHDAFLSKVTNVAEKEEFKDKKQILSYNGEERDDWWVTDFSFDELLSLRLVQEFDARDQSFNGDFTVPLLSEFIEIAMQKNVDIYPELKTPTFFNNQLNFDFELNLAIALRKVENFDARRVLVQSFDSSSLLKFNELAPEFRIIQLAKVRPSDEQLEILAAAGAYGLGLHKDLIIEQKDRRRVGVTDIVEKAHRLNLKVHSWVSRNEGDFLLWDYGLDPYAEYEDLIEAGVNGIFTDFPASLANYLSLRRENTC</sequence>
<proteinExistence type="inferred from homology"/>
<dbReference type="EC" id="3.1.4.46" evidence="2"/>
<dbReference type="InterPro" id="IPR030395">
    <property type="entry name" value="GP_PDE_dom"/>
</dbReference>
<evidence type="ECO:0000256" key="2">
    <source>
        <dbReference type="ARBA" id="ARBA00012247"/>
    </source>
</evidence>